<comment type="caution">
    <text evidence="4">The sequence shown here is derived from an EMBL/GenBank/DDBJ whole genome shotgun (WGS) entry which is preliminary data.</text>
</comment>
<feature type="domain" description="Transposable element P transposase-like RNase H" evidence="1">
    <location>
        <begin position="2"/>
        <end position="107"/>
    </location>
</feature>
<dbReference type="InterPro" id="IPR048367">
    <property type="entry name" value="TNP-like_RNaseH_C"/>
</dbReference>
<dbReference type="EMBL" id="JABSTR010000001">
    <property type="protein sequence ID" value="KAH9361018.1"/>
    <property type="molecule type" value="Genomic_DNA"/>
</dbReference>
<reference evidence="4 5" key="1">
    <citation type="journal article" date="2020" name="Cell">
        <title>Large-Scale Comparative Analyses of Tick Genomes Elucidate Their Genetic Diversity and Vector Capacities.</title>
        <authorList>
            <consortium name="Tick Genome and Microbiome Consortium (TIGMIC)"/>
            <person name="Jia N."/>
            <person name="Wang J."/>
            <person name="Shi W."/>
            <person name="Du L."/>
            <person name="Sun Y."/>
            <person name="Zhan W."/>
            <person name="Jiang J.F."/>
            <person name="Wang Q."/>
            <person name="Zhang B."/>
            <person name="Ji P."/>
            <person name="Bell-Sakyi L."/>
            <person name="Cui X.M."/>
            <person name="Yuan T.T."/>
            <person name="Jiang B.G."/>
            <person name="Yang W.F."/>
            <person name="Lam T.T."/>
            <person name="Chang Q.C."/>
            <person name="Ding S.J."/>
            <person name="Wang X.J."/>
            <person name="Zhu J.G."/>
            <person name="Ruan X.D."/>
            <person name="Zhao L."/>
            <person name="Wei J.T."/>
            <person name="Ye R.Z."/>
            <person name="Que T.C."/>
            <person name="Du C.H."/>
            <person name="Zhou Y.H."/>
            <person name="Cheng J.X."/>
            <person name="Dai P.F."/>
            <person name="Guo W.B."/>
            <person name="Han X.H."/>
            <person name="Huang E.J."/>
            <person name="Li L.F."/>
            <person name="Wei W."/>
            <person name="Gao Y.C."/>
            <person name="Liu J.Z."/>
            <person name="Shao H.Z."/>
            <person name="Wang X."/>
            <person name="Wang C.C."/>
            <person name="Yang T.C."/>
            <person name="Huo Q.B."/>
            <person name="Li W."/>
            <person name="Chen H.Y."/>
            <person name="Chen S.E."/>
            <person name="Zhou L.G."/>
            <person name="Ni X.B."/>
            <person name="Tian J.H."/>
            <person name="Sheng Y."/>
            <person name="Liu T."/>
            <person name="Pan Y.S."/>
            <person name="Xia L.Y."/>
            <person name="Li J."/>
            <person name="Zhao F."/>
            <person name="Cao W.C."/>
        </authorList>
    </citation>
    <scope>NUCLEOTIDE SEQUENCE [LARGE SCALE GENOMIC DNA]</scope>
    <source>
        <strain evidence="4">HaeL-2018</strain>
    </source>
</reference>
<dbReference type="VEuPathDB" id="VectorBase:HLOH_058372"/>
<gene>
    <name evidence="4" type="ORF">HPB48_002880</name>
</gene>
<protein>
    <recommendedName>
        <fullName evidence="6">Transposable element</fullName>
    </recommendedName>
</protein>
<organism evidence="4 5">
    <name type="scientific">Haemaphysalis longicornis</name>
    <name type="common">Bush tick</name>
    <dbReference type="NCBI Taxonomy" id="44386"/>
    <lineage>
        <taxon>Eukaryota</taxon>
        <taxon>Metazoa</taxon>
        <taxon>Ecdysozoa</taxon>
        <taxon>Arthropoda</taxon>
        <taxon>Chelicerata</taxon>
        <taxon>Arachnida</taxon>
        <taxon>Acari</taxon>
        <taxon>Parasitiformes</taxon>
        <taxon>Ixodida</taxon>
        <taxon>Ixodoidea</taxon>
        <taxon>Ixodidae</taxon>
        <taxon>Haemaphysalinae</taxon>
        <taxon>Haemaphysalis</taxon>
    </lineage>
</organism>
<evidence type="ECO:0000313" key="4">
    <source>
        <dbReference type="EMBL" id="KAH9361018.1"/>
    </source>
</evidence>
<dbReference type="Pfam" id="PF21788">
    <property type="entry name" value="TNP-like_GBD"/>
    <property type="match status" value="1"/>
</dbReference>
<accession>A0A9J6FDG4</accession>
<dbReference type="InterPro" id="IPR048365">
    <property type="entry name" value="TNP-like_RNaseH_N"/>
</dbReference>
<proteinExistence type="predicted"/>
<sequence length="594" mass="67182">MLVFDEIQVRQGRDVNAGTITYIFQVEGNEKDGPQLADHGLVFLFVPFADSYAQPVGVFASKGPTKGVELAKLVLQAISLLEAAGVFVDGLVCDGAATNRSLWNHLGVSGKLGNLRHTFENPVCPERRVFVFSDAPHLMKCIRNRICKSKVLKAGGDTIELEHYVALYKADEGPRGALKTCPKLTWSHICPSQTEKMRVRYATQLFSNSVADALKYYKGRGVKTLLHCDGTIKFTKMMNDMFDALNRKIPREGVRTNGKDIGVLRNTLQFLDSWESELQRGEITKEMFLTRSTSEGLRVTLSSTIALCEYLLSTCGFRYVLTSKMNQDPIERFFGTVRQAGCQNDHPTMPTFLQVYHLLSVYKLIRPPKFGNCQLTESEEKPCLTVEDIKEVFLPKQKHESKGGKLAEKMNGLISTDLWECEDILPSSCADPAVKDCIVYFVAGFVARRFRQKATCTVCKNALGNTEVPQHGKIPELVHAKSRGFLTFPNIHLYTLLRSAENYFVSHASSPNVYEETLDHVLLTHKLTFPCEEHKEMLLAGILHYYVGMRMRQFCRQQNNAVRKLAREKRRWQNTCRHKKTTFFSVSSPKCEHI</sequence>
<feature type="domain" description="Transposable element P transposase-like GTP-binding insertion" evidence="2">
    <location>
        <begin position="137"/>
        <end position="248"/>
    </location>
</feature>
<dbReference type="Proteomes" id="UP000821853">
    <property type="component" value="Chromosome 1"/>
</dbReference>
<dbReference type="OMA" id="TIELEHY"/>
<evidence type="ECO:0000259" key="1">
    <source>
        <dbReference type="Pfam" id="PF21787"/>
    </source>
</evidence>
<dbReference type="OrthoDB" id="6433957at2759"/>
<dbReference type="Pfam" id="PF21787">
    <property type="entry name" value="TNP-like_RNaseH_N"/>
    <property type="match status" value="1"/>
</dbReference>
<dbReference type="PANTHER" id="PTHR47577">
    <property type="entry name" value="THAP DOMAIN-CONTAINING PROTEIN 6"/>
    <property type="match status" value="1"/>
</dbReference>
<feature type="domain" description="Transposable element P transposase-like RNase H C-terminal" evidence="3">
    <location>
        <begin position="323"/>
        <end position="357"/>
    </location>
</feature>
<dbReference type="AlphaFoldDB" id="A0A9J6FDG4"/>
<evidence type="ECO:0000259" key="2">
    <source>
        <dbReference type="Pfam" id="PF21788"/>
    </source>
</evidence>
<dbReference type="InterPro" id="IPR048366">
    <property type="entry name" value="TNP-like_GBD"/>
</dbReference>
<name>A0A9J6FDG4_HAELO</name>
<evidence type="ECO:0000259" key="3">
    <source>
        <dbReference type="Pfam" id="PF21789"/>
    </source>
</evidence>
<dbReference type="Pfam" id="PF21789">
    <property type="entry name" value="TNP-like_RNaseH_C"/>
    <property type="match status" value="1"/>
</dbReference>
<keyword evidence="5" id="KW-1185">Reference proteome</keyword>
<dbReference type="PANTHER" id="PTHR47577:SF2">
    <property type="entry name" value="THAP DOMAIN CONTAINING 9"/>
    <property type="match status" value="1"/>
</dbReference>
<evidence type="ECO:0000313" key="5">
    <source>
        <dbReference type="Proteomes" id="UP000821853"/>
    </source>
</evidence>
<evidence type="ECO:0008006" key="6">
    <source>
        <dbReference type="Google" id="ProtNLM"/>
    </source>
</evidence>